<keyword evidence="3" id="KW-1185">Reference proteome</keyword>
<dbReference type="Proteomes" id="UP000652761">
    <property type="component" value="Unassembled WGS sequence"/>
</dbReference>
<reference evidence="2" key="1">
    <citation type="submission" date="2017-07" db="EMBL/GenBank/DDBJ databases">
        <title>Taro Niue Genome Assembly and Annotation.</title>
        <authorList>
            <person name="Atibalentja N."/>
            <person name="Keating K."/>
            <person name="Fields C.J."/>
        </authorList>
    </citation>
    <scope>NUCLEOTIDE SEQUENCE</scope>
    <source>
        <strain evidence="2">Niue_2</strain>
        <tissue evidence="2">Leaf</tissue>
    </source>
</reference>
<gene>
    <name evidence="2" type="ORF">Taro_005934</name>
</gene>
<evidence type="ECO:0000256" key="1">
    <source>
        <dbReference type="SAM" id="MobiDB-lite"/>
    </source>
</evidence>
<name>A0A843TZ94_COLES</name>
<proteinExistence type="predicted"/>
<dbReference type="EMBL" id="NMUH01000173">
    <property type="protein sequence ID" value="MQL73579.1"/>
    <property type="molecule type" value="Genomic_DNA"/>
</dbReference>
<evidence type="ECO:0000313" key="2">
    <source>
        <dbReference type="EMBL" id="MQL73579.1"/>
    </source>
</evidence>
<feature type="region of interest" description="Disordered" evidence="1">
    <location>
        <begin position="1"/>
        <end position="31"/>
    </location>
</feature>
<organism evidence="2 3">
    <name type="scientific">Colocasia esculenta</name>
    <name type="common">Wild taro</name>
    <name type="synonym">Arum esculentum</name>
    <dbReference type="NCBI Taxonomy" id="4460"/>
    <lineage>
        <taxon>Eukaryota</taxon>
        <taxon>Viridiplantae</taxon>
        <taxon>Streptophyta</taxon>
        <taxon>Embryophyta</taxon>
        <taxon>Tracheophyta</taxon>
        <taxon>Spermatophyta</taxon>
        <taxon>Magnoliopsida</taxon>
        <taxon>Liliopsida</taxon>
        <taxon>Araceae</taxon>
        <taxon>Aroideae</taxon>
        <taxon>Colocasieae</taxon>
        <taxon>Colocasia</taxon>
    </lineage>
</organism>
<comment type="caution">
    <text evidence="2">The sequence shown here is derived from an EMBL/GenBank/DDBJ whole genome shotgun (WGS) entry which is preliminary data.</text>
</comment>
<feature type="compositionally biased region" description="Basic and acidic residues" evidence="1">
    <location>
        <begin position="1"/>
        <end position="16"/>
    </location>
</feature>
<protein>
    <submittedName>
        <fullName evidence="2">Uncharacterized protein</fullName>
    </submittedName>
</protein>
<feature type="compositionally biased region" description="Low complexity" evidence="1">
    <location>
        <begin position="17"/>
        <end position="31"/>
    </location>
</feature>
<evidence type="ECO:0000313" key="3">
    <source>
        <dbReference type="Proteomes" id="UP000652761"/>
    </source>
</evidence>
<sequence length="95" mass="10360">MYPTQERRKEDDERASTTKPSASTASSSSSNSVYLRILKSMMGKFYCYVVWVTVNENVDAQDDDVPIAMNVNAAAVAAGRAFREAIADQAVGNGY</sequence>
<dbReference type="AlphaFoldDB" id="A0A843TZ94"/>
<accession>A0A843TZ94</accession>